<dbReference type="Pfam" id="PF08268">
    <property type="entry name" value="FBA_3"/>
    <property type="match status" value="1"/>
</dbReference>
<comment type="caution">
    <text evidence="2">The sequence shown here is derived from an EMBL/GenBank/DDBJ whole genome shotgun (WGS) entry which is preliminary data.</text>
</comment>
<dbReference type="Proteomes" id="UP001630127">
    <property type="component" value="Unassembled WGS sequence"/>
</dbReference>
<gene>
    <name evidence="2" type="ORF">ACH5RR_019440</name>
</gene>
<feature type="domain" description="F-box associated beta-propeller type 3" evidence="1">
    <location>
        <begin position="9"/>
        <end position="144"/>
    </location>
</feature>
<dbReference type="InterPro" id="IPR013187">
    <property type="entry name" value="F-box-assoc_dom_typ3"/>
</dbReference>
<evidence type="ECO:0000313" key="3">
    <source>
        <dbReference type="Proteomes" id="UP001630127"/>
    </source>
</evidence>
<proteinExistence type="predicted"/>
<dbReference type="AlphaFoldDB" id="A0ABD2ZR36"/>
<organism evidence="2 3">
    <name type="scientific">Cinchona calisaya</name>
    <dbReference type="NCBI Taxonomy" id="153742"/>
    <lineage>
        <taxon>Eukaryota</taxon>
        <taxon>Viridiplantae</taxon>
        <taxon>Streptophyta</taxon>
        <taxon>Embryophyta</taxon>
        <taxon>Tracheophyta</taxon>
        <taxon>Spermatophyta</taxon>
        <taxon>Magnoliopsida</taxon>
        <taxon>eudicotyledons</taxon>
        <taxon>Gunneridae</taxon>
        <taxon>Pentapetalae</taxon>
        <taxon>asterids</taxon>
        <taxon>lamiids</taxon>
        <taxon>Gentianales</taxon>
        <taxon>Rubiaceae</taxon>
        <taxon>Cinchonoideae</taxon>
        <taxon>Cinchoneae</taxon>
        <taxon>Cinchona</taxon>
    </lineage>
</organism>
<evidence type="ECO:0000313" key="2">
    <source>
        <dbReference type="EMBL" id="KAL3521291.1"/>
    </source>
</evidence>
<reference evidence="2 3" key="1">
    <citation type="submission" date="2024-11" db="EMBL/GenBank/DDBJ databases">
        <title>A near-complete genome assembly of Cinchona calisaya.</title>
        <authorList>
            <person name="Lian D.C."/>
            <person name="Zhao X.W."/>
            <person name="Wei L."/>
        </authorList>
    </citation>
    <scope>NUCLEOTIDE SEQUENCE [LARGE SCALE GENOMIC DNA]</scope>
    <source>
        <tissue evidence="2">Nenye</tissue>
    </source>
</reference>
<protein>
    <recommendedName>
        <fullName evidence="1">F-box associated beta-propeller type 3 domain-containing protein</fullName>
    </recommendedName>
</protein>
<evidence type="ECO:0000259" key="1">
    <source>
        <dbReference type="Pfam" id="PF08268"/>
    </source>
</evidence>
<keyword evidence="3" id="KW-1185">Reference proteome</keyword>
<dbReference type="EMBL" id="JBJUIK010000008">
    <property type="protein sequence ID" value="KAL3521291.1"/>
    <property type="molecule type" value="Genomic_DNA"/>
</dbReference>
<accession>A0ABD2ZR36</accession>
<name>A0ABD2ZR36_9GENT</name>
<sequence>MLFFGSRPILVNGIMYWKIYNYRTDPIVVFSFDLNQEKFQLVKPPIQDPELPDWSLLQFGGCPALYASRPNNPTCPFFLVLEDECWSRHPIFLPSIPPGFEGRGWFAYPVGNLPTGRILLESDECFTYVYLYDHLNNKFERLLVGGKLFSNPLCRRNVQTTATISYLEENLASLEVLFSGF</sequence>